<organism evidence="1 2">
    <name type="scientific">Parasitella parasitica</name>
    <dbReference type="NCBI Taxonomy" id="35722"/>
    <lineage>
        <taxon>Eukaryota</taxon>
        <taxon>Fungi</taxon>
        <taxon>Fungi incertae sedis</taxon>
        <taxon>Mucoromycota</taxon>
        <taxon>Mucoromycotina</taxon>
        <taxon>Mucoromycetes</taxon>
        <taxon>Mucorales</taxon>
        <taxon>Mucorineae</taxon>
        <taxon>Mucoraceae</taxon>
        <taxon>Parasitella</taxon>
    </lineage>
</organism>
<proteinExistence type="predicted"/>
<gene>
    <name evidence="1" type="primary">PARPA_00328.1 scaffold 626</name>
</gene>
<dbReference type="STRING" id="35722.A0A0B7MW09"/>
<reference evidence="1 2" key="1">
    <citation type="submission" date="2014-09" db="EMBL/GenBank/DDBJ databases">
        <authorList>
            <person name="Ellenberger Sabrina"/>
        </authorList>
    </citation>
    <scope>NUCLEOTIDE SEQUENCE [LARGE SCALE GENOMIC DNA]</scope>
    <source>
        <strain evidence="1 2">CBS 412.66</strain>
    </source>
</reference>
<evidence type="ECO:0000313" key="1">
    <source>
        <dbReference type="EMBL" id="CEP07059.1"/>
    </source>
</evidence>
<protein>
    <submittedName>
        <fullName evidence="1">Uncharacterized protein</fullName>
    </submittedName>
</protein>
<dbReference type="EMBL" id="LN718967">
    <property type="protein sequence ID" value="CEP07059.1"/>
    <property type="molecule type" value="Genomic_DNA"/>
</dbReference>
<dbReference type="OrthoDB" id="2400069at2759"/>
<sequence length="239" mass="27199">MERRTRRKCLEPHSAIIVNYLAYDYHTLKWKANNCIAYQSAILQLYDTDLRLILQEDPIYQDFLNSLKALTVPTFDKPRFDLTPALAHLQSFGDNHTMSPEQLTQKILDNDTKLHLVINCPKEKRRGSPIERVTVIRKHHDATLCPIKTYKAYTNRTLNIPCVGPHPNRPSRSIDFLVRSVQDFSVSVAPQTIGRHVSSFVPLVQVDNPAQFFPLHARAIGSTNSVLHGASVDDIVAHR</sequence>
<dbReference type="AlphaFoldDB" id="A0A0B7MW09"/>
<name>A0A0B7MW09_9FUNG</name>
<accession>A0A0B7MW09</accession>
<dbReference type="Proteomes" id="UP000054107">
    <property type="component" value="Unassembled WGS sequence"/>
</dbReference>
<keyword evidence="2" id="KW-1185">Reference proteome</keyword>
<evidence type="ECO:0000313" key="2">
    <source>
        <dbReference type="Proteomes" id="UP000054107"/>
    </source>
</evidence>